<reference evidence="1 2" key="1">
    <citation type="journal article" date="2017" name="Front. Microbiol.">
        <title>The Histidine Decarboxylase Gene Cluster of Lactobacillus parabuchneri Was Gained by Horizontal Gene Transfer and Is Mobile within the Species.</title>
        <authorList>
            <person name="Wuthrich D."/>
            <person name="Berthoud H."/>
            <person name="Wechsler D."/>
            <person name="Eugster E."/>
            <person name="Irmler S."/>
            <person name="Bruggmann R."/>
        </authorList>
    </citation>
    <scope>NUCLEOTIDE SEQUENCE [LARGE SCALE GENOMIC DNA]</scope>
    <source>
        <strain evidence="1 2">FAM23169</strain>
    </source>
</reference>
<comment type="caution">
    <text evidence="1">The sequence shown here is derived from an EMBL/GenBank/DDBJ whole genome shotgun (WGS) entry which is preliminary data.</text>
</comment>
<keyword evidence="2" id="KW-1185">Reference proteome</keyword>
<name>A0A1X1FD94_9LACO</name>
<dbReference type="AlphaFoldDB" id="A0A1X1FD94"/>
<gene>
    <name evidence="1" type="ORF">FAM23169_01879</name>
</gene>
<organism evidence="1 2">
    <name type="scientific">Lentilactobacillus parabuchneri</name>
    <dbReference type="NCBI Taxonomy" id="152331"/>
    <lineage>
        <taxon>Bacteria</taxon>
        <taxon>Bacillati</taxon>
        <taxon>Bacillota</taxon>
        <taxon>Bacilli</taxon>
        <taxon>Lactobacillales</taxon>
        <taxon>Lactobacillaceae</taxon>
        <taxon>Lentilactobacillus</taxon>
    </lineage>
</organism>
<accession>A0A1X1FD94</accession>
<dbReference type="Proteomes" id="UP000193009">
    <property type="component" value="Unassembled WGS sequence"/>
</dbReference>
<dbReference type="EMBL" id="MSBD01000044">
    <property type="protein sequence ID" value="ORN27112.1"/>
    <property type="molecule type" value="Genomic_DNA"/>
</dbReference>
<sequence length="44" mass="5116">MSSQNKNAHWAQPAGVRNFNKNIFQFHDTSKGGLWQWIQTLLKS</sequence>
<evidence type="ECO:0000313" key="2">
    <source>
        <dbReference type="Proteomes" id="UP000193009"/>
    </source>
</evidence>
<proteinExistence type="predicted"/>
<protein>
    <submittedName>
        <fullName evidence="1">Uncharacterized protein</fullName>
    </submittedName>
</protein>
<evidence type="ECO:0000313" key="1">
    <source>
        <dbReference type="EMBL" id="ORN27112.1"/>
    </source>
</evidence>